<comment type="caution">
    <text evidence="1">The sequence shown here is derived from an EMBL/GenBank/DDBJ whole genome shotgun (WGS) entry which is preliminary data.</text>
</comment>
<accession>A0ABS2E3W3</accession>
<sequence>MKIVILSIKQDLANYLQRAFAKHMHDGVLCLPVQSPFYRFVSEKLYGHCHRTLVRPQGNLTLGFVSLGNSKNSAWYYQLGKEATRELERMIDYRMRKDLYERMKEGRRKYGVTYVETVNRFMQEYDIRGVTEDAFLRGYRRKKAQNRLG</sequence>
<keyword evidence="2" id="KW-1185">Reference proteome</keyword>
<organism evidence="1 2">
    <name type="scientific">Mediterranea massiliensis</name>
    <dbReference type="NCBI Taxonomy" id="1841865"/>
    <lineage>
        <taxon>Bacteria</taxon>
        <taxon>Pseudomonadati</taxon>
        <taxon>Bacteroidota</taxon>
        <taxon>Bacteroidia</taxon>
        <taxon>Bacteroidales</taxon>
        <taxon>Bacteroidaceae</taxon>
        <taxon>Mediterranea</taxon>
    </lineage>
</organism>
<dbReference type="RefSeq" id="WP_205096468.1">
    <property type="nucleotide sequence ID" value="NZ_CALUIP010000009.1"/>
</dbReference>
<dbReference type="Proteomes" id="UP000766986">
    <property type="component" value="Unassembled WGS sequence"/>
</dbReference>
<dbReference type="EMBL" id="JACLYZ010000048">
    <property type="protein sequence ID" value="MBM6736308.1"/>
    <property type="molecule type" value="Genomic_DNA"/>
</dbReference>
<evidence type="ECO:0000313" key="1">
    <source>
        <dbReference type="EMBL" id="MBM6736308.1"/>
    </source>
</evidence>
<evidence type="ECO:0000313" key="2">
    <source>
        <dbReference type="Proteomes" id="UP000766986"/>
    </source>
</evidence>
<gene>
    <name evidence="1" type="ORF">H7U35_13985</name>
</gene>
<proteinExistence type="predicted"/>
<protein>
    <submittedName>
        <fullName evidence="1">Uncharacterized protein</fullName>
    </submittedName>
</protein>
<reference evidence="1 2" key="1">
    <citation type="journal article" date="2021" name="Sci. Rep.">
        <title>The distribution of antibiotic resistance genes in chicken gut microbiota commensals.</title>
        <authorList>
            <person name="Juricova H."/>
            <person name="Matiasovicova J."/>
            <person name="Kubasova T."/>
            <person name="Cejkova D."/>
            <person name="Rychlik I."/>
        </authorList>
    </citation>
    <scope>NUCLEOTIDE SEQUENCE [LARGE SCALE GENOMIC DNA]</scope>
    <source>
        <strain evidence="1 2">An772</strain>
    </source>
</reference>
<name>A0ABS2E3W3_9BACT</name>